<evidence type="ECO:0000256" key="1">
    <source>
        <dbReference type="ARBA" id="ARBA00004173"/>
    </source>
</evidence>
<feature type="compositionally biased region" description="Low complexity" evidence="5">
    <location>
        <begin position="113"/>
        <end position="135"/>
    </location>
</feature>
<gene>
    <name evidence="6" type="ORF">EC957_006583</name>
</gene>
<dbReference type="GO" id="GO:0005739">
    <property type="term" value="C:mitochondrion"/>
    <property type="evidence" value="ECO:0007669"/>
    <property type="project" value="UniProtKB-SubCell"/>
</dbReference>
<evidence type="ECO:0008006" key="8">
    <source>
        <dbReference type="Google" id="ProtNLM"/>
    </source>
</evidence>
<reference evidence="6" key="1">
    <citation type="journal article" date="2020" name="Fungal Divers.">
        <title>Resolving the Mortierellaceae phylogeny through synthesis of multi-gene phylogenetics and phylogenomics.</title>
        <authorList>
            <person name="Vandepol N."/>
            <person name="Liber J."/>
            <person name="Desiro A."/>
            <person name="Na H."/>
            <person name="Kennedy M."/>
            <person name="Barry K."/>
            <person name="Grigoriev I.V."/>
            <person name="Miller A.N."/>
            <person name="O'Donnell K."/>
            <person name="Stajich J.E."/>
            <person name="Bonito G."/>
        </authorList>
    </citation>
    <scope>NUCLEOTIDE SEQUENCE</scope>
    <source>
        <strain evidence="6">NRRL 2591</strain>
    </source>
</reference>
<evidence type="ECO:0000313" key="7">
    <source>
        <dbReference type="Proteomes" id="UP000723463"/>
    </source>
</evidence>
<dbReference type="Pfam" id="PF06644">
    <property type="entry name" value="ATP11"/>
    <property type="match status" value="1"/>
</dbReference>
<feature type="region of interest" description="Disordered" evidence="5">
    <location>
        <begin position="90"/>
        <end position="135"/>
    </location>
</feature>
<keyword evidence="4" id="KW-0496">Mitochondrion</keyword>
<dbReference type="PANTHER" id="PTHR13126:SF0">
    <property type="entry name" value="ATP SYNTHASE MITOCHONDRIAL F1 COMPLEX ASSEMBLY FACTOR 1"/>
    <property type="match status" value="1"/>
</dbReference>
<name>A0A9P6K8R6_9FUNG</name>
<evidence type="ECO:0000256" key="4">
    <source>
        <dbReference type="ARBA" id="ARBA00023128"/>
    </source>
</evidence>
<comment type="caution">
    <text evidence="6">The sequence shown here is derived from an EMBL/GenBank/DDBJ whole genome shotgun (WGS) entry which is preliminary data.</text>
</comment>
<comment type="similarity">
    <text evidence="2">Belongs to the ATP11 family.</text>
</comment>
<dbReference type="EMBL" id="JAAAXW010000003">
    <property type="protein sequence ID" value="KAF9551690.1"/>
    <property type="molecule type" value="Genomic_DNA"/>
</dbReference>
<sequence length="310" mass="34472">MASAFRSFLTASTRLATGPRFSSLPTSITPRTSNYASIAPGRIIFRSKHIDYTQKYADKLQQRAKEEGVKSIEELKAKVLPTAQTAFKKVQPLETDNKESLSSAAQKQKQPVADARATSAASSSSAGGAPGSGNPSLDKIMKLDLVKDLDAEEISKIWIQKHMDQEDSISAVVPAETYKKMLKRSKDGAGFILPLSHGDGVEFYLMQFAFHQVIFTSLLEYKTHGENARPFLTLTHYPELIDDKQIVLMHGVVSTSPKVLTLDQAQILTFGLQQYYVGDQPEKLQLLEDFHRQPEKFSHERLIELTEISG</sequence>
<evidence type="ECO:0000256" key="3">
    <source>
        <dbReference type="ARBA" id="ARBA00022946"/>
    </source>
</evidence>
<protein>
    <recommendedName>
        <fullName evidence="8">ATP11-domain-containing protein</fullName>
    </recommendedName>
</protein>
<evidence type="ECO:0000256" key="5">
    <source>
        <dbReference type="SAM" id="MobiDB-lite"/>
    </source>
</evidence>
<keyword evidence="7" id="KW-1185">Reference proteome</keyword>
<dbReference type="InterPro" id="IPR010591">
    <property type="entry name" value="ATP11"/>
</dbReference>
<dbReference type="AlphaFoldDB" id="A0A9P6K8R6"/>
<comment type="subcellular location">
    <subcellularLocation>
        <location evidence="1">Mitochondrion</location>
    </subcellularLocation>
</comment>
<dbReference type="PANTHER" id="PTHR13126">
    <property type="entry name" value="CHAPERONE ATP11"/>
    <property type="match status" value="1"/>
</dbReference>
<dbReference type="GO" id="GO:0033615">
    <property type="term" value="P:mitochondrial proton-transporting ATP synthase complex assembly"/>
    <property type="evidence" value="ECO:0007669"/>
    <property type="project" value="TreeGrafter"/>
</dbReference>
<evidence type="ECO:0000313" key="6">
    <source>
        <dbReference type="EMBL" id="KAF9551690.1"/>
    </source>
</evidence>
<organism evidence="6 7">
    <name type="scientific">Mortierella hygrophila</name>
    <dbReference type="NCBI Taxonomy" id="979708"/>
    <lineage>
        <taxon>Eukaryota</taxon>
        <taxon>Fungi</taxon>
        <taxon>Fungi incertae sedis</taxon>
        <taxon>Mucoromycota</taxon>
        <taxon>Mortierellomycotina</taxon>
        <taxon>Mortierellomycetes</taxon>
        <taxon>Mortierellales</taxon>
        <taxon>Mortierellaceae</taxon>
        <taxon>Mortierella</taxon>
    </lineage>
</organism>
<proteinExistence type="inferred from homology"/>
<keyword evidence="3" id="KW-0809">Transit peptide</keyword>
<evidence type="ECO:0000256" key="2">
    <source>
        <dbReference type="ARBA" id="ARBA00009116"/>
    </source>
</evidence>
<feature type="compositionally biased region" description="Polar residues" evidence="5">
    <location>
        <begin position="100"/>
        <end position="109"/>
    </location>
</feature>
<dbReference type="Proteomes" id="UP000723463">
    <property type="component" value="Unassembled WGS sequence"/>
</dbReference>
<accession>A0A9P6K8R6</accession>